<evidence type="ECO:0000256" key="1">
    <source>
        <dbReference type="SAM" id="MobiDB-lite"/>
    </source>
</evidence>
<accession>A0A0C9XLX2</accession>
<dbReference type="HOGENOM" id="CLU_2455069_0_0_1"/>
<sequence length="89" mass="9858">MVSLSTQLTDSQGHGPRRKFPTLTSLGAPLRPNDLLVLISGHIAPVVVWPSGSIQVRQANHIPTVEDECRDDRLIECRYVPYQGARKPT</sequence>
<reference evidence="2 3" key="1">
    <citation type="submission" date="2014-04" db="EMBL/GenBank/DDBJ databases">
        <authorList>
            <consortium name="DOE Joint Genome Institute"/>
            <person name="Kuo A."/>
            <person name="Kohler A."/>
            <person name="Nagy L.G."/>
            <person name="Floudas D."/>
            <person name="Copeland A."/>
            <person name="Barry K.W."/>
            <person name="Cichocki N."/>
            <person name="Veneault-Fourrey C."/>
            <person name="LaButti K."/>
            <person name="Lindquist E.A."/>
            <person name="Lipzen A."/>
            <person name="Lundell T."/>
            <person name="Morin E."/>
            <person name="Murat C."/>
            <person name="Sun H."/>
            <person name="Tunlid A."/>
            <person name="Henrissat B."/>
            <person name="Grigoriev I.V."/>
            <person name="Hibbett D.S."/>
            <person name="Martin F."/>
            <person name="Nordberg H.P."/>
            <person name="Cantor M.N."/>
            <person name="Hua S.X."/>
        </authorList>
    </citation>
    <scope>NUCLEOTIDE SEQUENCE [LARGE SCALE GENOMIC DNA]</scope>
    <source>
        <strain evidence="2 3">LaAM-08-1</strain>
    </source>
</reference>
<dbReference type="AlphaFoldDB" id="A0A0C9XLX2"/>
<protein>
    <submittedName>
        <fullName evidence="2">Uncharacterized protein</fullName>
    </submittedName>
</protein>
<feature type="compositionally biased region" description="Polar residues" evidence="1">
    <location>
        <begin position="1"/>
        <end position="12"/>
    </location>
</feature>
<dbReference type="Proteomes" id="UP000054477">
    <property type="component" value="Unassembled WGS sequence"/>
</dbReference>
<name>A0A0C9XLX2_9AGAR</name>
<proteinExistence type="predicted"/>
<dbReference type="EMBL" id="KN838555">
    <property type="protein sequence ID" value="KIK06046.1"/>
    <property type="molecule type" value="Genomic_DNA"/>
</dbReference>
<reference evidence="3" key="2">
    <citation type="submission" date="2015-01" db="EMBL/GenBank/DDBJ databases">
        <title>Evolutionary Origins and Diversification of the Mycorrhizal Mutualists.</title>
        <authorList>
            <consortium name="DOE Joint Genome Institute"/>
            <consortium name="Mycorrhizal Genomics Consortium"/>
            <person name="Kohler A."/>
            <person name="Kuo A."/>
            <person name="Nagy L.G."/>
            <person name="Floudas D."/>
            <person name="Copeland A."/>
            <person name="Barry K.W."/>
            <person name="Cichocki N."/>
            <person name="Veneault-Fourrey C."/>
            <person name="LaButti K."/>
            <person name="Lindquist E.A."/>
            <person name="Lipzen A."/>
            <person name="Lundell T."/>
            <person name="Morin E."/>
            <person name="Murat C."/>
            <person name="Riley R."/>
            <person name="Ohm R."/>
            <person name="Sun H."/>
            <person name="Tunlid A."/>
            <person name="Henrissat B."/>
            <person name="Grigoriev I.V."/>
            <person name="Hibbett D.S."/>
            <person name="Martin F."/>
        </authorList>
    </citation>
    <scope>NUCLEOTIDE SEQUENCE [LARGE SCALE GENOMIC DNA]</scope>
    <source>
        <strain evidence="3">LaAM-08-1</strain>
    </source>
</reference>
<evidence type="ECO:0000313" key="3">
    <source>
        <dbReference type="Proteomes" id="UP000054477"/>
    </source>
</evidence>
<keyword evidence="3" id="KW-1185">Reference proteome</keyword>
<gene>
    <name evidence="2" type="ORF">K443DRAFT_307733</name>
</gene>
<organism evidence="2 3">
    <name type="scientific">Laccaria amethystina LaAM-08-1</name>
    <dbReference type="NCBI Taxonomy" id="1095629"/>
    <lineage>
        <taxon>Eukaryota</taxon>
        <taxon>Fungi</taxon>
        <taxon>Dikarya</taxon>
        <taxon>Basidiomycota</taxon>
        <taxon>Agaricomycotina</taxon>
        <taxon>Agaricomycetes</taxon>
        <taxon>Agaricomycetidae</taxon>
        <taxon>Agaricales</taxon>
        <taxon>Agaricineae</taxon>
        <taxon>Hydnangiaceae</taxon>
        <taxon>Laccaria</taxon>
    </lineage>
</organism>
<evidence type="ECO:0000313" key="2">
    <source>
        <dbReference type="EMBL" id="KIK06046.1"/>
    </source>
</evidence>
<feature type="region of interest" description="Disordered" evidence="1">
    <location>
        <begin position="1"/>
        <end position="25"/>
    </location>
</feature>